<dbReference type="VEuPathDB" id="MicrosporidiaDB:HERIO_191"/>
<comment type="caution">
    <text evidence="2">The sequence shown here is derived from an EMBL/GenBank/DDBJ whole genome shotgun (WGS) entry which is preliminary data.</text>
</comment>
<dbReference type="EMBL" id="LVKB01000005">
    <property type="protein sequence ID" value="ORD97935.1"/>
    <property type="molecule type" value="Genomic_DNA"/>
</dbReference>
<feature type="coiled-coil region" evidence="1">
    <location>
        <begin position="177"/>
        <end position="208"/>
    </location>
</feature>
<name>A0A1X0QE32_9MICR</name>
<gene>
    <name evidence="2" type="ORF">HERIO_191</name>
</gene>
<dbReference type="OrthoDB" id="642895at2759"/>
<sequence>MKELLKLLENEIHKTNSNEYDKFISKLTEIIREEISKYQKINEGIIKDIDIKKEELEKLRIEIGELDSKEIEDDNLLVKLNKYIEERDSLISMKNELKTKIDNLRIECEKYRKLLELDEDESLEENNLIGVQRYYEYKIKEYVKLVEKREELRDDYIKEIDEISSQLKIKTETDKSIFELKETLDHLNQKLNKNKQTHKELIKDIKERESVLISFNLIESIIFDEIFTDKYILMLKEYKEKLLEIENDNIERIFNKYHNELVSLREIFQLNTGESSDKNLQKVIEEIKNLKCRKDDFLEIKTFIDERVDLLKSMEEFEKLASDPKRLFKSSFQLNKEEKFRKTAYPNLIKLEESIFNKIENYERKHGKFIFNRIEYKDFLKREIENRGLLITFDTPQRKKLKNLK</sequence>
<evidence type="ECO:0000313" key="2">
    <source>
        <dbReference type="EMBL" id="ORD97935.1"/>
    </source>
</evidence>
<keyword evidence="1" id="KW-0175">Coiled coil</keyword>
<proteinExistence type="predicted"/>
<dbReference type="Gene3D" id="1.20.58.1520">
    <property type="match status" value="1"/>
</dbReference>
<dbReference type="AlphaFoldDB" id="A0A1X0QE32"/>
<organism evidence="2 3">
    <name type="scientific">Hepatospora eriocheir</name>
    <dbReference type="NCBI Taxonomy" id="1081669"/>
    <lineage>
        <taxon>Eukaryota</taxon>
        <taxon>Fungi</taxon>
        <taxon>Fungi incertae sedis</taxon>
        <taxon>Microsporidia</taxon>
        <taxon>Hepatosporidae</taxon>
        <taxon>Hepatospora</taxon>
    </lineage>
</organism>
<dbReference type="Proteomes" id="UP000192356">
    <property type="component" value="Unassembled WGS sequence"/>
</dbReference>
<keyword evidence="3" id="KW-1185">Reference proteome</keyword>
<accession>A0A1X0QE32</accession>
<reference evidence="2 3" key="1">
    <citation type="journal article" date="2017" name="Environ. Microbiol.">
        <title>Decay of the glycolytic pathway and adaptation to intranuclear parasitism within Enterocytozoonidae microsporidia.</title>
        <authorList>
            <person name="Wiredu Boakye D."/>
            <person name="Jaroenlak P."/>
            <person name="Prachumwat A."/>
            <person name="Williams T.A."/>
            <person name="Bateman K.S."/>
            <person name="Itsathitphaisarn O."/>
            <person name="Sritunyalucksana K."/>
            <person name="Paszkiewicz K.H."/>
            <person name="Moore K.A."/>
            <person name="Stentiford G.D."/>
            <person name="Williams B.A."/>
        </authorList>
    </citation>
    <scope>NUCLEOTIDE SEQUENCE [LARGE SCALE GENOMIC DNA]</scope>
    <source>
        <strain evidence="2 3">GB1</strain>
    </source>
</reference>
<evidence type="ECO:0000256" key="1">
    <source>
        <dbReference type="SAM" id="Coils"/>
    </source>
</evidence>
<dbReference type="VEuPathDB" id="MicrosporidiaDB:A0H76_983"/>
<protein>
    <submittedName>
        <fullName evidence="2">Uncharacterized protein</fullName>
    </submittedName>
</protein>
<feature type="coiled-coil region" evidence="1">
    <location>
        <begin position="42"/>
        <end position="121"/>
    </location>
</feature>
<evidence type="ECO:0000313" key="3">
    <source>
        <dbReference type="Proteomes" id="UP000192356"/>
    </source>
</evidence>